<dbReference type="Pfam" id="PF13385">
    <property type="entry name" value="Laminin_G_3"/>
    <property type="match status" value="1"/>
</dbReference>
<evidence type="ECO:0000259" key="10">
    <source>
        <dbReference type="Pfam" id="PF07602"/>
    </source>
</evidence>
<dbReference type="EMBL" id="FMIA01000002">
    <property type="protein sequence ID" value="SCL55592.1"/>
    <property type="molecule type" value="Genomic_DNA"/>
</dbReference>
<proteinExistence type="inferred from homology"/>
<dbReference type="GO" id="GO:0016837">
    <property type="term" value="F:carbon-oxygen lyase activity, acting on polysaccharides"/>
    <property type="evidence" value="ECO:0007669"/>
    <property type="project" value="TreeGrafter"/>
</dbReference>
<evidence type="ECO:0000256" key="6">
    <source>
        <dbReference type="ARBA" id="ARBA00022837"/>
    </source>
</evidence>
<evidence type="ECO:0000256" key="4">
    <source>
        <dbReference type="ARBA" id="ARBA00022723"/>
    </source>
</evidence>
<feature type="domain" description="DUF1565" evidence="10">
    <location>
        <begin position="240"/>
        <end position="277"/>
    </location>
</feature>
<dbReference type="PANTHER" id="PTHR40088:SF1">
    <property type="entry name" value="PECTATE LYASE PEL9"/>
    <property type="match status" value="1"/>
</dbReference>
<name>A0A1C6UNK8_9ACTN</name>
<dbReference type="SUPFAM" id="SSF49899">
    <property type="entry name" value="Concanavalin A-like lectins/glucanases"/>
    <property type="match status" value="1"/>
</dbReference>
<feature type="domain" description="Pel9A-like right handed beta-helix region" evidence="11">
    <location>
        <begin position="356"/>
        <end position="529"/>
    </location>
</feature>
<organism evidence="12 13">
    <name type="scientific">Micromonospora yangpuensis</name>
    <dbReference type="NCBI Taxonomy" id="683228"/>
    <lineage>
        <taxon>Bacteria</taxon>
        <taxon>Bacillati</taxon>
        <taxon>Actinomycetota</taxon>
        <taxon>Actinomycetes</taxon>
        <taxon>Micromonosporales</taxon>
        <taxon>Micromonosporaceae</taxon>
        <taxon>Micromonospora</taxon>
    </lineage>
</organism>
<keyword evidence="3" id="KW-0964">Secreted</keyword>
<evidence type="ECO:0000313" key="13">
    <source>
        <dbReference type="Proteomes" id="UP000198937"/>
    </source>
</evidence>
<sequence>MRPSRQRRLALVLTAVLASAAALVVGLATTASAATVFSDDFADGDISDWSKSGGTWAVVSDGSPVVRQSNSGSENARIFAGSTSWTSYTVQARVKPLSLGAGGHAGLLARASGSTRYYRLALLAGNQVQLQAVSGSSVTVLGSASRTVATGTWYTLAITVDGSTIRGTVDGAPVGQATNSLSSAGRIGLQTAYASASFDDVRVDTGGTAPTTPPPTTVPPTTPPVTTAPPTTGTLVVATTGDDANPGTLTRPLRTIQRAHDLVQPGGTIAVRGGTYAPNVTIKILKDGSSTQPITLINYQDERVIIDGENMPYTPGAVDSSIPRPDRGALHVEGDWWRFVGLEIINGPYGIFGMDTNNGRYERLITRNNYESGLHLQGSSAGNQIIDLDSYGNRDPRKNGESADGLAIKEGSGAGNVVRGARLWNNADDGFDAWLFLSPIVIENSVAYGNGYNRWNLPHYTGDGNGFKNGGGTDPRPAVNHLTRNSMAWDNSASGFIDNGNPGTLVWERNTAWDNGKDGFNVSRSTSRLTGNLSVGNGGTNASLGSSTGAGNSWNLGGSWTFVSTDPSTITGPRAADGSIPTSSFLRPSNGAEVGARL</sequence>
<dbReference type="RefSeq" id="WP_229688364.1">
    <property type="nucleotide sequence ID" value="NZ_BMMJ01000005.1"/>
</dbReference>
<dbReference type="SUPFAM" id="SSF51126">
    <property type="entry name" value="Pectin lyase-like"/>
    <property type="match status" value="1"/>
</dbReference>
<dbReference type="InterPro" id="IPR053868">
    <property type="entry name" value="Pel9A-like_beta_helix"/>
</dbReference>
<accession>A0A1C6UNK8</accession>
<comment type="cofactor">
    <cofactor evidence="1">
        <name>Ca(2+)</name>
        <dbReference type="ChEBI" id="CHEBI:29108"/>
    </cofactor>
</comment>
<dbReference type="Gene3D" id="2.160.20.10">
    <property type="entry name" value="Single-stranded right-handed beta-helix, Pectin lyase-like"/>
    <property type="match status" value="1"/>
</dbReference>
<dbReference type="GO" id="GO:0046872">
    <property type="term" value="F:metal ion binding"/>
    <property type="evidence" value="ECO:0007669"/>
    <property type="project" value="UniProtKB-KW"/>
</dbReference>
<dbReference type="InterPro" id="IPR011459">
    <property type="entry name" value="DUF1565"/>
</dbReference>
<dbReference type="InterPro" id="IPR011050">
    <property type="entry name" value="Pectin_lyase_fold/virulence"/>
</dbReference>
<evidence type="ECO:0000256" key="2">
    <source>
        <dbReference type="ARBA" id="ARBA00004613"/>
    </source>
</evidence>
<dbReference type="InterPro" id="IPR013320">
    <property type="entry name" value="ConA-like_dom_sf"/>
</dbReference>
<gene>
    <name evidence="12" type="ORF">GA0070617_3001</name>
</gene>
<protein>
    <submittedName>
        <fullName evidence="12">Uncharacterized protein</fullName>
    </submittedName>
</protein>
<evidence type="ECO:0000256" key="5">
    <source>
        <dbReference type="ARBA" id="ARBA00022729"/>
    </source>
</evidence>
<keyword evidence="13" id="KW-1185">Reference proteome</keyword>
<dbReference type="InterPro" id="IPR006311">
    <property type="entry name" value="TAT_signal"/>
</dbReference>
<dbReference type="InterPro" id="IPR012334">
    <property type="entry name" value="Pectin_lyas_fold"/>
</dbReference>
<reference evidence="12 13" key="1">
    <citation type="submission" date="2016-06" db="EMBL/GenBank/DDBJ databases">
        <authorList>
            <person name="Kjaerup R.B."/>
            <person name="Dalgaard T.S."/>
            <person name="Juul-Madsen H.R."/>
        </authorList>
    </citation>
    <scope>NUCLEOTIDE SEQUENCE [LARGE SCALE GENOMIC DNA]</scope>
    <source>
        <strain evidence="12 13">DSM 45577</strain>
    </source>
</reference>
<evidence type="ECO:0000256" key="1">
    <source>
        <dbReference type="ARBA" id="ARBA00001913"/>
    </source>
</evidence>
<dbReference type="PANTHER" id="PTHR40088">
    <property type="entry name" value="PECTATE LYASE (EUROFUNG)"/>
    <property type="match status" value="1"/>
</dbReference>
<dbReference type="Gene3D" id="2.60.120.560">
    <property type="entry name" value="Exo-inulinase, domain 1"/>
    <property type="match status" value="1"/>
</dbReference>
<evidence type="ECO:0000256" key="3">
    <source>
        <dbReference type="ARBA" id="ARBA00022525"/>
    </source>
</evidence>
<comment type="subcellular location">
    <subcellularLocation>
        <location evidence="2">Secreted</location>
    </subcellularLocation>
</comment>
<evidence type="ECO:0000256" key="8">
    <source>
        <dbReference type="ARBA" id="ARBA00038263"/>
    </source>
</evidence>
<evidence type="ECO:0000256" key="7">
    <source>
        <dbReference type="ARBA" id="ARBA00023239"/>
    </source>
</evidence>
<evidence type="ECO:0000259" key="11">
    <source>
        <dbReference type="Pfam" id="PF22842"/>
    </source>
</evidence>
<dbReference type="InterPro" id="IPR052052">
    <property type="entry name" value="Polysaccharide_Lyase_9"/>
</dbReference>
<dbReference type="STRING" id="683228.GA0070617_3001"/>
<dbReference type="Proteomes" id="UP000198937">
    <property type="component" value="Unassembled WGS sequence"/>
</dbReference>
<keyword evidence="7" id="KW-0456">Lyase</keyword>
<comment type="similarity">
    <text evidence="8">Belongs to the polysaccharide lyase 9 family.</text>
</comment>
<dbReference type="Pfam" id="PF22842">
    <property type="entry name" value="Pel9A-like_beta_helix"/>
    <property type="match status" value="1"/>
</dbReference>
<evidence type="ECO:0000256" key="9">
    <source>
        <dbReference type="SAM" id="MobiDB-lite"/>
    </source>
</evidence>
<keyword evidence="4" id="KW-0479">Metal-binding</keyword>
<feature type="compositionally biased region" description="Pro residues" evidence="9">
    <location>
        <begin position="211"/>
        <end position="227"/>
    </location>
</feature>
<feature type="region of interest" description="Disordered" evidence="9">
    <location>
        <begin position="205"/>
        <end position="229"/>
    </location>
</feature>
<dbReference type="AlphaFoldDB" id="A0A1C6UNK8"/>
<keyword evidence="6" id="KW-0106">Calcium</keyword>
<feature type="region of interest" description="Disordered" evidence="9">
    <location>
        <begin position="574"/>
        <end position="598"/>
    </location>
</feature>
<evidence type="ECO:0000313" key="12">
    <source>
        <dbReference type="EMBL" id="SCL55592.1"/>
    </source>
</evidence>
<dbReference type="Pfam" id="PF07602">
    <property type="entry name" value="DUF1565"/>
    <property type="match status" value="1"/>
</dbReference>
<dbReference type="GO" id="GO:0005576">
    <property type="term" value="C:extracellular region"/>
    <property type="evidence" value="ECO:0007669"/>
    <property type="project" value="UniProtKB-SubCell"/>
</dbReference>
<dbReference type="PROSITE" id="PS51318">
    <property type="entry name" value="TAT"/>
    <property type="match status" value="1"/>
</dbReference>
<keyword evidence="5" id="KW-0732">Signal</keyword>